<protein>
    <submittedName>
        <fullName evidence="1">Uncharacterized protein</fullName>
    </submittedName>
</protein>
<comment type="caution">
    <text evidence="1">The sequence shown here is derived from an EMBL/GenBank/DDBJ whole genome shotgun (WGS) entry which is preliminary data.</text>
</comment>
<dbReference type="Proteomes" id="UP000619265">
    <property type="component" value="Unassembled WGS sequence"/>
</dbReference>
<dbReference type="AlphaFoldDB" id="A0A833U0V1"/>
<organism evidence="1 2">
    <name type="scientific">Juglans regia</name>
    <name type="common">English walnut</name>
    <dbReference type="NCBI Taxonomy" id="51240"/>
    <lineage>
        <taxon>Eukaryota</taxon>
        <taxon>Viridiplantae</taxon>
        <taxon>Streptophyta</taxon>
        <taxon>Embryophyta</taxon>
        <taxon>Tracheophyta</taxon>
        <taxon>Spermatophyta</taxon>
        <taxon>Magnoliopsida</taxon>
        <taxon>eudicotyledons</taxon>
        <taxon>Gunneridae</taxon>
        <taxon>Pentapetalae</taxon>
        <taxon>rosids</taxon>
        <taxon>fabids</taxon>
        <taxon>Fagales</taxon>
        <taxon>Juglandaceae</taxon>
        <taxon>Juglans</taxon>
    </lineage>
</organism>
<name>A0A833U0V1_JUGRE</name>
<reference evidence="1" key="1">
    <citation type="submission" date="2015-10" db="EMBL/GenBank/DDBJ databases">
        <authorList>
            <person name="Martinez-Garcia P.J."/>
            <person name="Crepeau M.W."/>
            <person name="Puiu D."/>
            <person name="Gonzalez-Ibeas D."/>
            <person name="Whalen J."/>
            <person name="Stevens K."/>
            <person name="Paul R."/>
            <person name="Butterfield T."/>
            <person name="Britton M."/>
            <person name="Reagan R."/>
            <person name="Chakraborty S."/>
            <person name="Walawage S.L."/>
            <person name="Vasquez-Gross H.A."/>
            <person name="Cardeno C."/>
            <person name="Famula R."/>
            <person name="Pratt K."/>
            <person name="Kuruganti S."/>
            <person name="Aradhya M.K."/>
            <person name="Leslie C.A."/>
            <person name="Dandekar A.M."/>
            <person name="Salzberg S.L."/>
            <person name="Wegrzyn J.L."/>
            <person name="Langley C.H."/>
            <person name="Neale D.B."/>
        </authorList>
    </citation>
    <scope>NUCLEOTIDE SEQUENCE</scope>
    <source>
        <tissue evidence="1">Leaves</tissue>
    </source>
</reference>
<gene>
    <name evidence="1" type="ORF">F2P56_031037</name>
</gene>
<feature type="non-terminal residue" evidence="1">
    <location>
        <position position="1"/>
    </location>
</feature>
<evidence type="ECO:0000313" key="2">
    <source>
        <dbReference type="Proteomes" id="UP000619265"/>
    </source>
</evidence>
<proteinExistence type="predicted"/>
<dbReference type="EMBL" id="LIHL02000013">
    <property type="protein sequence ID" value="KAF5450709.1"/>
    <property type="molecule type" value="Genomic_DNA"/>
</dbReference>
<reference evidence="1" key="2">
    <citation type="submission" date="2020-03" db="EMBL/GenBank/DDBJ databases">
        <title>Walnut 2.0.</title>
        <authorList>
            <person name="Marrano A."/>
            <person name="Britton M."/>
            <person name="Zimin A.V."/>
            <person name="Zaini P.A."/>
            <person name="Workman R."/>
            <person name="Puiu D."/>
            <person name="Bianco L."/>
            <person name="Allen B.J."/>
            <person name="Troggio M."/>
            <person name="Leslie C.A."/>
            <person name="Timp W."/>
            <person name="Dendekar A."/>
            <person name="Salzberg S.L."/>
            <person name="Neale D.B."/>
        </authorList>
    </citation>
    <scope>NUCLEOTIDE SEQUENCE</scope>
    <source>
        <tissue evidence="1">Leaves</tissue>
    </source>
</reference>
<evidence type="ECO:0000313" key="1">
    <source>
        <dbReference type="EMBL" id="KAF5450709.1"/>
    </source>
</evidence>
<sequence>FSLFPVRLKLNPGVFSTSSSELASSPSTFDLCSLIATFTCSQYPLPPSFAESFDAKPKPTQQTFTFCPHKHKGREPPFCLFLVSIPLTSSRPTSPRGSRNYNYWKEPPWGRGTSI</sequence>
<dbReference type="Gramene" id="Jr13_26180_p2">
    <property type="protein sequence ID" value="cds.Jr13_26180_p2"/>
    <property type="gene ID" value="Jr13_26180"/>
</dbReference>
<accession>A0A833U0V1</accession>